<gene>
    <name evidence="3" type="ORF">DF017_36595</name>
    <name evidence="2" type="ORF">WT44_30205</name>
</gene>
<protein>
    <submittedName>
        <fullName evidence="2">LysR family transcriptional regulator</fullName>
    </submittedName>
</protein>
<evidence type="ECO:0000313" key="2">
    <source>
        <dbReference type="EMBL" id="KWA52990.1"/>
    </source>
</evidence>
<dbReference type="EMBL" id="LPHB01000089">
    <property type="protein sequence ID" value="KWA52990.1"/>
    <property type="molecule type" value="Genomic_DNA"/>
</dbReference>
<proteinExistence type="predicted"/>
<dbReference type="Proteomes" id="UP000068603">
    <property type="component" value="Unassembled WGS sequence"/>
</dbReference>
<dbReference type="PIRSF" id="PIRSF029636">
    <property type="entry name" value="UCP029636"/>
    <property type="match status" value="1"/>
</dbReference>
<organism evidence="2">
    <name type="scientific">Burkholderia stagnalis</name>
    <dbReference type="NCBI Taxonomy" id="1503054"/>
    <lineage>
        <taxon>Bacteria</taxon>
        <taxon>Pseudomonadati</taxon>
        <taxon>Pseudomonadota</taxon>
        <taxon>Betaproteobacteria</taxon>
        <taxon>Burkholderiales</taxon>
        <taxon>Burkholderiaceae</taxon>
        <taxon>Burkholderia</taxon>
        <taxon>Burkholderia cepacia complex</taxon>
    </lineage>
</organism>
<dbReference type="Proteomes" id="UP000281098">
    <property type="component" value="Unassembled WGS sequence"/>
</dbReference>
<reference evidence="2 4" key="1">
    <citation type="submission" date="2015-11" db="EMBL/GenBank/DDBJ databases">
        <title>Expanding the genomic diversity of Burkholderia species for the development of highly accurate diagnostics.</title>
        <authorList>
            <person name="Sahl J."/>
            <person name="Keim P."/>
            <person name="Wagner D."/>
        </authorList>
    </citation>
    <scope>NUCLEOTIDE SEQUENCE [LARGE SCALE GENOMIC DNA]</scope>
    <source>
        <strain evidence="2 4">MSMB1960WGS</strain>
    </source>
</reference>
<dbReference type="EMBL" id="QTPM01000114">
    <property type="protein sequence ID" value="RQY77856.1"/>
    <property type="molecule type" value="Genomic_DNA"/>
</dbReference>
<dbReference type="RefSeq" id="WP_059564622.1">
    <property type="nucleotide sequence ID" value="NZ_JAXKSJ010000016.1"/>
</dbReference>
<accession>A0A108FJ86</accession>
<dbReference type="InterPro" id="IPR028969">
    <property type="entry name" value="Imm52"/>
</dbReference>
<sequence length="236" mass="25737">MDISLQFRDESLAPTDFEKILSRIQVVTSTMGTIDSTLSTWFAQGDTLDEALLYPAFEDGQPSTALLAVLKHQFSDDPSRSYVALWNGNQNKGEGATIVCHVGDNAIPHSFEIKISSPTVLGNIASVQRIVSATVAAFQPAYVSVSPRSYATKQVFDDKPGVGWMIYLPTVITQQQVPEAREIVPVPEAGKTQTGTIVISTTDAPFSMKNPEHIETANRIEIRLVDQDLLPAFADL</sequence>
<dbReference type="AlphaFoldDB" id="A0A108FJ86"/>
<dbReference type="InterPro" id="IPR016929">
    <property type="entry name" value="TsiT-like"/>
</dbReference>
<feature type="domain" description="Immunity protein 52" evidence="1">
    <location>
        <begin position="22"/>
        <end position="230"/>
    </location>
</feature>
<evidence type="ECO:0000313" key="3">
    <source>
        <dbReference type="EMBL" id="RQY77856.1"/>
    </source>
</evidence>
<evidence type="ECO:0000313" key="4">
    <source>
        <dbReference type="Proteomes" id="UP000068603"/>
    </source>
</evidence>
<name>A0A108FJ86_9BURK</name>
<keyword evidence="5" id="KW-1185">Reference proteome</keyword>
<evidence type="ECO:0000313" key="5">
    <source>
        <dbReference type="Proteomes" id="UP000281098"/>
    </source>
</evidence>
<evidence type="ECO:0000259" key="1">
    <source>
        <dbReference type="Pfam" id="PF15579"/>
    </source>
</evidence>
<comment type="caution">
    <text evidence="2">The sequence shown here is derived from an EMBL/GenBank/DDBJ whole genome shotgun (WGS) entry which is preliminary data.</text>
</comment>
<reference evidence="3 5" key="2">
    <citation type="submission" date="2018-08" db="EMBL/GenBank/DDBJ databases">
        <title>Comparative analysis of Burkholderia isolates from Puerto Rico.</title>
        <authorList>
            <person name="Hall C."/>
            <person name="Sahl J."/>
            <person name="Wagner D."/>
        </authorList>
    </citation>
    <scope>NUCLEOTIDE SEQUENCE [LARGE SCALE GENOMIC DNA]</scope>
    <source>
        <strain evidence="3 5">Bp8966</strain>
    </source>
</reference>
<dbReference type="STRING" id="1503054.WT74_12485"/>
<dbReference type="Pfam" id="PF15579">
    <property type="entry name" value="Imm52"/>
    <property type="match status" value="1"/>
</dbReference>